<dbReference type="Proteomes" id="UP001497457">
    <property type="component" value="Chromosome 14rd"/>
</dbReference>
<organism evidence="2 3">
    <name type="scientific">Urochloa decumbens</name>
    <dbReference type="NCBI Taxonomy" id="240449"/>
    <lineage>
        <taxon>Eukaryota</taxon>
        <taxon>Viridiplantae</taxon>
        <taxon>Streptophyta</taxon>
        <taxon>Embryophyta</taxon>
        <taxon>Tracheophyta</taxon>
        <taxon>Spermatophyta</taxon>
        <taxon>Magnoliopsida</taxon>
        <taxon>Liliopsida</taxon>
        <taxon>Poales</taxon>
        <taxon>Poaceae</taxon>
        <taxon>PACMAD clade</taxon>
        <taxon>Panicoideae</taxon>
        <taxon>Panicodae</taxon>
        <taxon>Paniceae</taxon>
        <taxon>Melinidinae</taxon>
        <taxon>Urochloa</taxon>
    </lineage>
</organism>
<protein>
    <recommendedName>
        <fullName evidence="4">FBD domain-containing protein</fullName>
    </recommendedName>
</protein>
<evidence type="ECO:0000256" key="1">
    <source>
        <dbReference type="SAM" id="MobiDB-lite"/>
    </source>
</evidence>
<feature type="compositionally biased region" description="Polar residues" evidence="1">
    <location>
        <begin position="1"/>
        <end position="19"/>
    </location>
</feature>
<sequence length="500" mass="55833">MEMESIENNVESSKQSTPSRAADDHGDDDRISGLCDDVLVRILGLAGGDAAELVRTGGLSRRWRGLWTRAPRLCFSPWPELESAGDAERFVSFVNGVLEQRAQSGADIDLLAILLFLDSDCLRGQREQLVPPSMKAAEAWIRYATMHLRLSNTRVRLPSTVVFASLTDLALEFIELAAGSGHLLARILSPACRPRLQKLHMMYVKFKRSGTKGLELHAEELVVLSMENMDGMRLLELRTPNLLDLKIESCGELKALTVSAPRLEKLAFSHNRWGAGVHGDLPCVWPWGLMINLVSHMFSESDINDTEILLLQRCRSARGLRVYLEIPSEIERRVDMIKDRIPQLPNITSLFVNIHVITERHSFGDGVAGLLTRFSNLIYLGLQLDEVPGCTKRDEYYKEDTDGDLAFICDHRDNWKSNDISLAALREAEFRGLTGTGCELRFLQSVLASAADLERVTVGFSMDYNLKGSRIDEFLHTLLGDGMRGPPARMVVTSLMSGRP</sequence>
<dbReference type="SUPFAM" id="SSF81383">
    <property type="entry name" value="F-box domain"/>
    <property type="match status" value="1"/>
</dbReference>
<keyword evidence="3" id="KW-1185">Reference proteome</keyword>
<dbReference type="PANTHER" id="PTHR34709:SF28">
    <property type="entry name" value="OS08G0272601 PROTEIN"/>
    <property type="match status" value="1"/>
</dbReference>
<dbReference type="PANTHER" id="PTHR34709">
    <property type="entry name" value="OS10G0396666 PROTEIN"/>
    <property type="match status" value="1"/>
</dbReference>
<dbReference type="InterPro" id="IPR055312">
    <property type="entry name" value="FBL15-like"/>
</dbReference>
<dbReference type="InterPro" id="IPR036047">
    <property type="entry name" value="F-box-like_dom_sf"/>
</dbReference>
<gene>
    <name evidence="2" type="ORF">URODEC1_LOCUS24962</name>
</gene>
<feature type="region of interest" description="Disordered" evidence="1">
    <location>
        <begin position="1"/>
        <end position="28"/>
    </location>
</feature>
<name>A0ABC8XNL8_9POAL</name>
<evidence type="ECO:0000313" key="3">
    <source>
        <dbReference type="Proteomes" id="UP001497457"/>
    </source>
</evidence>
<reference evidence="3" key="1">
    <citation type="submission" date="2024-06" db="EMBL/GenBank/DDBJ databases">
        <authorList>
            <person name="Ryan C."/>
        </authorList>
    </citation>
    <scope>NUCLEOTIDE SEQUENCE [LARGE SCALE GENOMIC DNA]</scope>
</reference>
<proteinExistence type="predicted"/>
<dbReference type="AlphaFoldDB" id="A0ABC8XNL8"/>
<evidence type="ECO:0008006" key="4">
    <source>
        <dbReference type="Google" id="ProtNLM"/>
    </source>
</evidence>
<dbReference type="EMBL" id="OZ075124">
    <property type="protein sequence ID" value="CAL4928067.1"/>
    <property type="molecule type" value="Genomic_DNA"/>
</dbReference>
<accession>A0ABC8XNL8</accession>
<evidence type="ECO:0000313" key="2">
    <source>
        <dbReference type="EMBL" id="CAL4928067.1"/>
    </source>
</evidence>
<reference evidence="2 3" key="2">
    <citation type="submission" date="2024-10" db="EMBL/GenBank/DDBJ databases">
        <authorList>
            <person name="Ryan C."/>
        </authorList>
    </citation>
    <scope>NUCLEOTIDE SEQUENCE [LARGE SCALE GENOMIC DNA]</scope>
</reference>